<dbReference type="PANTHER" id="PTHR11257:SF12">
    <property type="entry name" value="EJACULATORY BULB-SPECIFIC PROTEIN 3-RELATED"/>
    <property type="match status" value="1"/>
</dbReference>
<keyword evidence="2" id="KW-1185">Reference proteome</keyword>
<dbReference type="Pfam" id="PF03392">
    <property type="entry name" value="OS-D"/>
    <property type="match status" value="1"/>
</dbReference>
<protein>
    <submittedName>
        <fullName evidence="1">Uncharacterized protein</fullName>
    </submittedName>
</protein>
<dbReference type="InterPro" id="IPR036682">
    <property type="entry name" value="OS_D_A10/PebIII_sf"/>
</dbReference>
<accession>A0AAV8Z7X4</accession>
<dbReference type="InterPro" id="IPR005055">
    <property type="entry name" value="A10/PebIII"/>
</dbReference>
<reference evidence="1" key="1">
    <citation type="journal article" date="2023" name="Insect Mol. Biol.">
        <title>Genome sequencing provides insights into the evolution of gene families encoding plant cell wall-degrading enzymes in longhorned beetles.</title>
        <authorList>
            <person name="Shin N.R."/>
            <person name="Okamura Y."/>
            <person name="Kirsch R."/>
            <person name="Pauchet Y."/>
        </authorList>
    </citation>
    <scope>NUCLEOTIDE SEQUENCE</scope>
    <source>
        <strain evidence="1">AMC_N1</strain>
    </source>
</reference>
<gene>
    <name evidence="1" type="ORF">NQ318_003936</name>
</gene>
<organism evidence="1 2">
    <name type="scientific">Aromia moschata</name>
    <dbReference type="NCBI Taxonomy" id="1265417"/>
    <lineage>
        <taxon>Eukaryota</taxon>
        <taxon>Metazoa</taxon>
        <taxon>Ecdysozoa</taxon>
        <taxon>Arthropoda</taxon>
        <taxon>Hexapoda</taxon>
        <taxon>Insecta</taxon>
        <taxon>Pterygota</taxon>
        <taxon>Neoptera</taxon>
        <taxon>Endopterygota</taxon>
        <taxon>Coleoptera</taxon>
        <taxon>Polyphaga</taxon>
        <taxon>Cucujiformia</taxon>
        <taxon>Chrysomeloidea</taxon>
        <taxon>Cerambycidae</taxon>
        <taxon>Cerambycinae</taxon>
        <taxon>Callichromatini</taxon>
        <taxon>Aromia</taxon>
    </lineage>
</organism>
<dbReference type="PANTHER" id="PTHR11257">
    <property type="entry name" value="CHEMOSENSORY PROTEIN-RELATED"/>
    <property type="match status" value="1"/>
</dbReference>
<dbReference type="SUPFAM" id="SSF100910">
    <property type="entry name" value="Chemosensory protein Csp2"/>
    <property type="match status" value="1"/>
</dbReference>
<sequence>MAALPIIPEVGMNFLISNGIATEHIPEALATSCQKCSEKHKNGIRRVVKHLSENKKDWWNELVVKYDPDGVYRKKYEELSKTEGLPAYWTIRSYWTGTEQ</sequence>
<evidence type="ECO:0000313" key="1">
    <source>
        <dbReference type="EMBL" id="KAJ8960212.1"/>
    </source>
</evidence>
<name>A0AAV8Z7X4_9CUCU</name>
<dbReference type="Proteomes" id="UP001162162">
    <property type="component" value="Unassembled WGS sequence"/>
</dbReference>
<dbReference type="AlphaFoldDB" id="A0AAV8Z7X4"/>
<comment type="caution">
    <text evidence="1">The sequence shown here is derived from an EMBL/GenBank/DDBJ whole genome shotgun (WGS) entry which is preliminary data.</text>
</comment>
<evidence type="ECO:0000313" key="2">
    <source>
        <dbReference type="Proteomes" id="UP001162162"/>
    </source>
</evidence>
<proteinExistence type="predicted"/>
<dbReference type="EMBL" id="JAPWTK010000009">
    <property type="protein sequence ID" value="KAJ8960212.1"/>
    <property type="molecule type" value="Genomic_DNA"/>
</dbReference>
<dbReference type="Gene3D" id="1.10.2080.10">
    <property type="entry name" value="Insect odorant-binding protein A10/Ejaculatory bulb-specific protein 3"/>
    <property type="match status" value="1"/>
</dbReference>